<dbReference type="GeneID" id="23462949"/>
<dbReference type="KEGG" id="vg:23462949"/>
<evidence type="ECO:0000313" key="3">
    <source>
        <dbReference type="Proteomes" id="UP000202511"/>
    </source>
</evidence>
<name>A0A0B5JE43_9VIRU</name>
<feature type="region of interest" description="Disordered" evidence="1">
    <location>
        <begin position="82"/>
        <end position="130"/>
    </location>
</feature>
<evidence type="ECO:0000313" key="2">
    <source>
        <dbReference type="EMBL" id="AJF98032.1"/>
    </source>
</evidence>
<organism evidence="2 3">
    <name type="scientific">Pandoravirus inopinatum</name>
    <dbReference type="NCBI Taxonomy" id="1605721"/>
    <lineage>
        <taxon>Viruses</taxon>
        <taxon>Pandoravirus</taxon>
    </lineage>
</organism>
<feature type="compositionally biased region" description="Basic and acidic residues" evidence="1">
    <location>
        <begin position="82"/>
        <end position="94"/>
    </location>
</feature>
<dbReference type="RefSeq" id="YP_009120267.1">
    <property type="nucleotide sequence ID" value="NC_026440.1"/>
</dbReference>
<dbReference type="Proteomes" id="UP000202511">
    <property type="component" value="Segment"/>
</dbReference>
<sequence length="130" mass="13502">MGERVGTKRQRVAVRPQVEAAVGICEQGARNVNQTQRLMAFANELGVPVNGGDPCAALANALGDEWAAARESAAVLREREARGARRADALRDGRAAPGEGGAPVFRTPDAGSPCSAFDERVGGHRSGLAP</sequence>
<evidence type="ECO:0000256" key="1">
    <source>
        <dbReference type="SAM" id="MobiDB-lite"/>
    </source>
</evidence>
<dbReference type="EMBL" id="KP136319">
    <property type="protein sequence ID" value="AJF98032.1"/>
    <property type="molecule type" value="Genomic_DNA"/>
</dbReference>
<protein>
    <submittedName>
        <fullName evidence="2">Uncharacterized protein</fullName>
    </submittedName>
</protein>
<proteinExistence type="predicted"/>
<reference evidence="2 3" key="1">
    <citation type="journal article" date="2015" name="Parasitol. Res.">
        <title>Viruses in close associations with free-living amoebae.</title>
        <authorList>
            <person name="Scheid P."/>
        </authorList>
    </citation>
    <scope>NUCLEOTIDE SEQUENCE [LARGE SCALE GENOMIC DNA]</scope>
    <source>
        <strain evidence="2">KlaHel</strain>
    </source>
</reference>
<accession>A0A0B5JE43</accession>